<feature type="region of interest" description="Disordered" evidence="1">
    <location>
        <begin position="78"/>
        <end position="118"/>
    </location>
</feature>
<sequence>MKLQMCRARRRSKGDAATVTRPGDDIYVDESENELVVEGDAKDNKVKKECVMKEISVETMAGEDDLDGGDVDAFTEEHMSQGTEFPDEAPQLEKEDEEGEEGEEGGEGNHEELATLDAGKVGGDAEALLKMLEGMSLTPLKLGQGFTRDFGTLQGYCRSKLYDLMNDREVSLRCVRDIVPAMAQKCLAASVECKVFPPLVRGCLGIQDKAEKEEQQNNEFRVEDEERVMKDMPTLPTGMWVVDSINEALDTWTDAGTSQAMGTLFKLLNFTALLTYFGDSSGDKIATFLSRTSTMVSRGPEGWREVLRPFTSDSYGDDRPLPDIPNATFPSMCETKLDDVPDIDTVQCGDGAFRVYWAYTEKWMRKRYGPSIVESKQLFEHTRQWFNSLEGFSQDLFIRLSRTLCCVGK</sequence>
<evidence type="ECO:0000313" key="3">
    <source>
        <dbReference type="Proteomes" id="UP001230268"/>
    </source>
</evidence>
<proteinExistence type="predicted"/>
<comment type="caution">
    <text evidence="2">The sequence shown here is derived from an EMBL/GenBank/DDBJ whole genome shotgun (WGS) entry which is preliminary data.</text>
</comment>
<accession>A0AAD8LQT2</accession>
<feature type="compositionally biased region" description="Acidic residues" evidence="1">
    <location>
        <begin position="94"/>
        <end position="106"/>
    </location>
</feature>
<protein>
    <submittedName>
        <fullName evidence="2">Uncharacterized protein</fullName>
    </submittedName>
</protein>
<organism evidence="2 3">
    <name type="scientific">Babesia gibsoni</name>
    <dbReference type="NCBI Taxonomy" id="33632"/>
    <lineage>
        <taxon>Eukaryota</taxon>
        <taxon>Sar</taxon>
        <taxon>Alveolata</taxon>
        <taxon>Apicomplexa</taxon>
        <taxon>Aconoidasida</taxon>
        <taxon>Piroplasmida</taxon>
        <taxon>Babesiidae</taxon>
        <taxon>Babesia</taxon>
    </lineage>
</organism>
<feature type="region of interest" description="Disordered" evidence="1">
    <location>
        <begin position="1"/>
        <end position="23"/>
    </location>
</feature>
<dbReference type="Proteomes" id="UP001230268">
    <property type="component" value="Unassembled WGS sequence"/>
</dbReference>
<reference evidence="2" key="1">
    <citation type="submission" date="2023-08" db="EMBL/GenBank/DDBJ databases">
        <title>Draft sequence of the Babesia gibsoni genome.</title>
        <authorList>
            <person name="Yamagishi J.Y."/>
            <person name="Xuan X.X."/>
        </authorList>
    </citation>
    <scope>NUCLEOTIDE SEQUENCE</scope>
    <source>
        <strain evidence="2">Azabu</strain>
    </source>
</reference>
<gene>
    <name evidence="2" type="ORF">BgAZ_205220</name>
</gene>
<dbReference type="EMBL" id="JAVEPI010000002">
    <property type="protein sequence ID" value="KAK1443646.1"/>
    <property type="molecule type" value="Genomic_DNA"/>
</dbReference>
<keyword evidence="3" id="KW-1185">Reference proteome</keyword>
<dbReference type="AlphaFoldDB" id="A0AAD8LQT2"/>
<evidence type="ECO:0000256" key="1">
    <source>
        <dbReference type="SAM" id="MobiDB-lite"/>
    </source>
</evidence>
<name>A0AAD8LQT2_BABGI</name>
<evidence type="ECO:0000313" key="2">
    <source>
        <dbReference type="EMBL" id="KAK1443646.1"/>
    </source>
</evidence>